<dbReference type="PANTHER" id="PTHR19134:SF531">
    <property type="entry name" value="TYROSINE-PROTEIN PHOSPHATASE LAR"/>
    <property type="match status" value="1"/>
</dbReference>
<feature type="domain" description="Tyrosine specific protein phosphatases" evidence="4">
    <location>
        <begin position="332"/>
        <end position="413"/>
    </location>
</feature>
<dbReference type="CDD" id="cd00047">
    <property type="entry name" value="PTPc"/>
    <property type="match status" value="1"/>
</dbReference>
<evidence type="ECO:0008006" key="8">
    <source>
        <dbReference type="Google" id="ProtNLM"/>
    </source>
</evidence>
<dbReference type="GeneID" id="20195472"/>
<dbReference type="EnsemblMetazoa" id="HelroT113810">
    <property type="protein sequence ID" value="HelroP113810"/>
    <property type="gene ID" value="HelroG113810"/>
</dbReference>
<evidence type="ECO:0000313" key="7">
    <source>
        <dbReference type="Proteomes" id="UP000015101"/>
    </source>
</evidence>
<dbReference type="InterPro" id="IPR003595">
    <property type="entry name" value="Tyr_Pase_cat"/>
</dbReference>
<accession>T1EFX0</accession>
<dbReference type="FunFam" id="3.90.190.10:FF:000410">
    <property type="entry name" value="Uncharacterized protein"/>
    <property type="match status" value="1"/>
</dbReference>
<dbReference type="SMART" id="SM00404">
    <property type="entry name" value="PTPc_motif"/>
    <property type="match status" value="2"/>
</dbReference>
<dbReference type="InterPro" id="IPR016130">
    <property type="entry name" value="Tyr_Pase_AS"/>
</dbReference>
<dbReference type="GO" id="GO:0007399">
    <property type="term" value="P:nervous system development"/>
    <property type="evidence" value="ECO:0000318"/>
    <property type="project" value="GO_Central"/>
</dbReference>
<evidence type="ECO:0000256" key="1">
    <source>
        <dbReference type="SAM" id="MobiDB-lite"/>
    </source>
</evidence>
<keyword evidence="2" id="KW-0472">Membrane</keyword>
<dbReference type="OrthoDB" id="8815311at2759"/>
<protein>
    <recommendedName>
        <fullName evidence="8">Protein-tyrosine-phosphatase</fullName>
    </recommendedName>
</protein>
<reference evidence="5 7" key="2">
    <citation type="journal article" date="2013" name="Nature">
        <title>Insights into bilaterian evolution from three spiralian genomes.</title>
        <authorList>
            <person name="Simakov O."/>
            <person name="Marletaz F."/>
            <person name="Cho S.J."/>
            <person name="Edsinger-Gonzales E."/>
            <person name="Havlak P."/>
            <person name="Hellsten U."/>
            <person name="Kuo D.H."/>
            <person name="Larsson T."/>
            <person name="Lv J."/>
            <person name="Arendt D."/>
            <person name="Savage R."/>
            <person name="Osoegawa K."/>
            <person name="de Jong P."/>
            <person name="Grimwood J."/>
            <person name="Chapman J.A."/>
            <person name="Shapiro H."/>
            <person name="Aerts A."/>
            <person name="Otillar R.P."/>
            <person name="Terry A.Y."/>
            <person name="Boore J.L."/>
            <person name="Grigoriev I.V."/>
            <person name="Lindberg D.R."/>
            <person name="Seaver E.C."/>
            <person name="Weisblat D.A."/>
            <person name="Putnam N.H."/>
            <person name="Rokhsar D.S."/>
        </authorList>
    </citation>
    <scope>NUCLEOTIDE SEQUENCE</scope>
</reference>
<evidence type="ECO:0000259" key="4">
    <source>
        <dbReference type="PROSITE" id="PS50056"/>
    </source>
</evidence>
<keyword evidence="7" id="KW-1185">Reference proteome</keyword>
<dbReference type="PRINTS" id="PR00700">
    <property type="entry name" value="PRTYPHPHTASE"/>
</dbReference>
<proteinExistence type="predicted"/>
<dbReference type="PANTHER" id="PTHR19134">
    <property type="entry name" value="RECEPTOR-TYPE TYROSINE-PROTEIN PHOSPHATASE"/>
    <property type="match status" value="1"/>
</dbReference>
<keyword evidence="2" id="KW-0812">Transmembrane</keyword>
<dbReference type="CTD" id="20195472"/>
<dbReference type="InterPro" id="IPR050348">
    <property type="entry name" value="Protein-Tyr_Phosphatase"/>
</dbReference>
<evidence type="ECO:0000256" key="2">
    <source>
        <dbReference type="SAM" id="Phobius"/>
    </source>
</evidence>
<dbReference type="EMBL" id="AMQM01005891">
    <property type="status" value="NOT_ANNOTATED_CDS"/>
    <property type="molecule type" value="Genomic_DNA"/>
</dbReference>
<dbReference type="SUPFAM" id="SSF52799">
    <property type="entry name" value="(Phosphotyrosine protein) phosphatases II"/>
    <property type="match status" value="2"/>
</dbReference>
<dbReference type="PROSITE" id="PS50055">
    <property type="entry name" value="TYR_PHOSPHATASE_PTP"/>
    <property type="match status" value="2"/>
</dbReference>
<dbReference type="AlphaFoldDB" id="T1EFX0"/>
<reference evidence="7" key="1">
    <citation type="submission" date="2012-12" db="EMBL/GenBank/DDBJ databases">
        <authorList>
            <person name="Hellsten U."/>
            <person name="Grimwood J."/>
            <person name="Chapman J.A."/>
            <person name="Shapiro H."/>
            <person name="Aerts A."/>
            <person name="Otillar R.P."/>
            <person name="Terry A.Y."/>
            <person name="Boore J.L."/>
            <person name="Simakov O."/>
            <person name="Marletaz F."/>
            <person name="Cho S.-J."/>
            <person name="Edsinger-Gonzales E."/>
            <person name="Havlak P."/>
            <person name="Kuo D.-H."/>
            <person name="Larsson T."/>
            <person name="Lv J."/>
            <person name="Arendt D."/>
            <person name="Savage R."/>
            <person name="Osoegawa K."/>
            <person name="de Jong P."/>
            <person name="Lindberg D.R."/>
            <person name="Seaver E.C."/>
            <person name="Weisblat D.A."/>
            <person name="Putnam N.H."/>
            <person name="Grigoriev I.V."/>
            <person name="Rokhsar D.S."/>
        </authorList>
    </citation>
    <scope>NUCLEOTIDE SEQUENCE</scope>
</reference>
<dbReference type="SMART" id="SM00194">
    <property type="entry name" value="PTPc"/>
    <property type="match status" value="1"/>
</dbReference>
<dbReference type="Proteomes" id="UP000015101">
    <property type="component" value="Unassembled WGS sequence"/>
</dbReference>
<keyword evidence="2" id="KW-1133">Transmembrane helix</keyword>
<dbReference type="EMBL" id="KB097144">
    <property type="protein sequence ID" value="ESN98495.1"/>
    <property type="molecule type" value="Genomic_DNA"/>
</dbReference>
<feature type="domain" description="Tyrosine-protein phosphatase" evidence="3">
    <location>
        <begin position="488"/>
        <end position="694"/>
    </location>
</feature>
<dbReference type="RefSeq" id="XP_009023445.1">
    <property type="nucleotide sequence ID" value="XM_009025197.1"/>
</dbReference>
<dbReference type="PROSITE" id="PS50056">
    <property type="entry name" value="TYR_PHOSPHATASE_2"/>
    <property type="match status" value="1"/>
</dbReference>
<dbReference type="FunFam" id="3.90.190.10:FF:000362">
    <property type="entry name" value="Uncharacterized protein"/>
    <property type="match status" value="1"/>
</dbReference>
<dbReference type="InterPro" id="IPR000387">
    <property type="entry name" value="Tyr_Pase_dom"/>
</dbReference>
<dbReference type="InParanoid" id="T1EFX0"/>
<dbReference type="InterPro" id="IPR000242">
    <property type="entry name" value="PTP_cat"/>
</dbReference>
<dbReference type="Pfam" id="PF00102">
    <property type="entry name" value="Y_phosphatase"/>
    <property type="match status" value="2"/>
</dbReference>
<dbReference type="HOGENOM" id="CLU_392934_0_0_1"/>
<evidence type="ECO:0000313" key="5">
    <source>
        <dbReference type="EMBL" id="ESN98495.1"/>
    </source>
</evidence>
<dbReference type="InterPro" id="IPR029021">
    <property type="entry name" value="Prot-tyrosine_phosphatase-like"/>
</dbReference>
<dbReference type="GO" id="GO:0004725">
    <property type="term" value="F:protein tyrosine phosphatase activity"/>
    <property type="evidence" value="ECO:0000318"/>
    <property type="project" value="GO_Central"/>
</dbReference>
<dbReference type="eggNOG" id="KOG4228">
    <property type="taxonomic scope" value="Eukaryota"/>
</dbReference>
<evidence type="ECO:0000313" key="6">
    <source>
        <dbReference type="EnsemblMetazoa" id="HelroP113810"/>
    </source>
</evidence>
<sequence>MAISGVFFKKKKDRNLEYTGNTSDEIIPKFVQPVGAFSRPDQELSPGLDTMTVLIIAGGSCFIVISLIVMFFLIRKNRGLPMLPTCLSKKETAITDNRATKKNAAQKMADIKIENLQDYIDECKLKGIFVSEFEKLPDDDVRSCFEGSKPENADKNRFANILPFDDTLVKLLPDDGDDDKSDDGHDNSGVEGDGGDGNSSKKSSQYINASFIKGYKKQSRAYIATQYPLMSTFTDFWRMVWQREVNVIIILTPLIEEPSKCDQYWPENTKEPKLIEPFSITMIAEETFSHYILRRLLLQHSKFPDDSGRSIIQLHYISWHDKSSPRSAVSLLNFISVARYHRQQQRCPPQKKMKFLSPLLVHCSAGVGRTGTYVALDYLLDQMIRENQVSVFNCVCTLRKQRMCMVQVQEQYDFIYNAINEASVLFNTGVPCGDFLRHFCSKDSGYYRDGYNIDPKLKTVSQQFDLLEKLRKMKPKKFMASNSSFKKDSTSLINVTTIDGYKLMDEFSMTTAPSNDASICGLWKFIMKQRIKFLILLESPSKIPKIFWPSKFSLLYDSIEVSVKSESKEFECLMVRHFDVTETGNKYIEPLTVTQFELIGSVWKSGSPIPTNNNQLLKVIDRISMSSIDKFMLICNDGFSRCGLMATCMHMIDMMKASKLVDPLLASRYVISGRQQAIGTLEEFRWLYSLASDYMQMKGPSS</sequence>
<evidence type="ECO:0000259" key="3">
    <source>
        <dbReference type="PROSITE" id="PS50055"/>
    </source>
</evidence>
<dbReference type="STRING" id="6412.T1EFX0"/>
<dbReference type="PROSITE" id="PS00383">
    <property type="entry name" value="TYR_PHOSPHATASE_1"/>
    <property type="match status" value="1"/>
</dbReference>
<feature type="region of interest" description="Disordered" evidence="1">
    <location>
        <begin position="173"/>
        <end position="202"/>
    </location>
</feature>
<name>T1EFX0_HELRO</name>
<dbReference type="Gene3D" id="3.90.190.10">
    <property type="entry name" value="Protein tyrosine phosphatase superfamily"/>
    <property type="match status" value="2"/>
</dbReference>
<feature type="transmembrane region" description="Helical" evidence="2">
    <location>
        <begin position="53"/>
        <end position="74"/>
    </location>
</feature>
<dbReference type="GO" id="GO:0007165">
    <property type="term" value="P:signal transduction"/>
    <property type="evidence" value="ECO:0000318"/>
    <property type="project" value="GO_Central"/>
</dbReference>
<reference evidence="6" key="3">
    <citation type="submission" date="2015-06" db="UniProtKB">
        <authorList>
            <consortium name="EnsemblMetazoa"/>
        </authorList>
    </citation>
    <scope>IDENTIFICATION</scope>
</reference>
<gene>
    <name evidence="6" type="primary">20195472</name>
    <name evidence="5" type="ORF">HELRODRAFT_113810</name>
</gene>
<organism evidence="6 7">
    <name type="scientific">Helobdella robusta</name>
    <name type="common">Californian leech</name>
    <dbReference type="NCBI Taxonomy" id="6412"/>
    <lineage>
        <taxon>Eukaryota</taxon>
        <taxon>Metazoa</taxon>
        <taxon>Spiralia</taxon>
        <taxon>Lophotrochozoa</taxon>
        <taxon>Annelida</taxon>
        <taxon>Clitellata</taxon>
        <taxon>Hirudinea</taxon>
        <taxon>Rhynchobdellida</taxon>
        <taxon>Glossiphoniidae</taxon>
        <taxon>Helobdella</taxon>
    </lineage>
</organism>
<dbReference type="KEGG" id="hro:HELRODRAFT_113810"/>
<feature type="domain" description="Tyrosine-protein phosphatase" evidence="3">
    <location>
        <begin position="129"/>
        <end position="422"/>
    </location>
</feature>